<protein>
    <submittedName>
        <fullName evidence="1">Uncharacterized protein</fullName>
    </submittedName>
</protein>
<dbReference type="EMBL" id="PQ037195">
    <property type="protein sequence ID" value="XDJ26115.1"/>
    <property type="molecule type" value="Genomic_DNA"/>
</dbReference>
<reference evidence="1" key="1">
    <citation type="submission" date="2024-07" db="EMBL/GenBank/DDBJ databases">
        <title>vB_CacS-HV1, a novel Pahexavirus bacteriophage with lytic and anti-biofilm potential against Cutibacterium acnes.</title>
        <authorList>
            <person name="Xu J."/>
            <person name="Li X."/>
        </authorList>
    </citation>
    <scope>NUCLEOTIDE SEQUENCE</scope>
</reference>
<organism evidence="1">
    <name type="scientific">Cutibacterium phage vB_CacS-HV1</name>
    <dbReference type="NCBI Taxonomy" id="3236917"/>
    <lineage>
        <taxon>Viruses</taxon>
        <taxon>Duplodnaviria</taxon>
        <taxon>Heunggongvirae</taxon>
        <taxon>Uroviricota</taxon>
        <taxon>Caudoviricetes</taxon>
        <taxon>Pahexavirus</taxon>
    </lineage>
</organism>
<sequence length="47" mass="5082">MMAALATRVARSQSLDTVSSLRPPSRSMMDCFIWSAVSPRMTVHGAA</sequence>
<accession>A0AB39CF16</accession>
<proteinExistence type="predicted"/>
<name>A0AB39CF16_9CAUD</name>
<evidence type="ECO:0000313" key="1">
    <source>
        <dbReference type="EMBL" id="XDJ26115.1"/>
    </source>
</evidence>